<dbReference type="PANTHER" id="PTHR13318">
    <property type="entry name" value="PARTNER OF PAIRED, ISOFORM B-RELATED"/>
    <property type="match status" value="1"/>
</dbReference>
<dbReference type="Gene3D" id="3.80.10.10">
    <property type="entry name" value="Ribonuclease Inhibitor"/>
    <property type="match status" value="1"/>
</dbReference>
<reference evidence="2 3" key="1">
    <citation type="submission" date="2018-06" db="EMBL/GenBank/DDBJ databases">
        <title>Comparative genomics reveals the genomic features of Rhizophagus irregularis, R. cerebriforme, R. diaphanum and Gigaspora rosea, and their symbiotic lifestyle signature.</title>
        <authorList>
            <person name="Morin E."/>
            <person name="San Clemente H."/>
            <person name="Chen E.C.H."/>
            <person name="De La Providencia I."/>
            <person name="Hainaut M."/>
            <person name="Kuo A."/>
            <person name="Kohler A."/>
            <person name="Murat C."/>
            <person name="Tang N."/>
            <person name="Roy S."/>
            <person name="Loubradou J."/>
            <person name="Henrissat B."/>
            <person name="Grigoriev I.V."/>
            <person name="Corradi N."/>
            <person name="Roux C."/>
            <person name="Martin F.M."/>
        </authorList>
    </citation>
    <scope>NUCLEOTIDE SEQUENCE [LARGE SCALE GENOMIC DNA]</scope>
    <source>
        <strain evidence="2 3">DAOM 227022</strain>
    </source>
</reference>
<evidence type="ECO:0000313" key="3">
    <source>
        <dbReference type="Proteomes" id="UP000265703"/>
    </source>
</evidence>
<accession>A0A397T4D1</accession>
<evidence type="ECO:0000256" key="1">
    <source>
        <dbReference type="SAM" id="Coils"/>
    </source>
</evidence>
<dbReference type="SMART" id="SM00367">
    <property type="entry name" value="LRR_CC"/>
    <property type="match status" value="5"/>
</dbReference>
<evidence type="ECO:0000313" key="2">
    <source>
        <dbReference type="EMBL" id="RIA93023.1"/>
    </source>
</evidence>
<dbReference type="Proteomes" id="UP000265703">
    <property type="component" value="Unassembled WGS sequence"/>
</dbReference>
<protein>
    <recommendedName>
        <fullName evidence="4">F-box domain-containing protein</fullName>
    </recommendedName>
</protein>
<feature type="coiled-coil region" evidence="1">
    <location>
        <begin position="126"/>
        <end position="167"/>
    </location>
</feature>
<name>A0A397T4D1_9GLOM</name>
<dbReference type="SUPFAM" id="SSF52047">
    <property type="entry name" value="RNI-like"/>
    <property type="match status" value="1"/>
</dbReference>
<dbReference type="InterPro" id="IPR032675">
    <property type="entry name" value="LRR_dom_sf"/>
</dbReference>
<proteinExistence type="predicted"/>
<dbReference type="OrthoDB" id="550575at2759"/>
<evidence type="ECO:0008006" key="4">
    <source>
        <dbReference type="Google" id="ProtNLM"/>
    </source>
</evidence>
<comment type="caution">
    <text evidence="2">The sequence shown here is derived from an EMBL/GenBank/DDBJ whole genome shotgun (WGS) entry which is preliminary data.</text>
</comment>
<dbReference type="InterPro" id="IPR001611">
    <property type="entry name" value="Leu-rich_rpt"/>
</dbReference>
<dbReference type="GO" id="GO:0031146">
    <property type="term" value="P:SCF-dependent proteasomal ubiquitin-dependent protein catabolic process"/>
    <property type="evidence" value="ECO:0007669"/>
    <property type="project" value="TreeGrafter"/>
</dbReference>
<keyword evidence="1" id="KW-0175">Coiled coil</keyword>
<dbReference type="GO" id="GO:0019005">
    <property type="term" value="C:SCF ubiquitin ligase complex"/>
    <property type="evidence" value="ECO:0007669"/>
    <property type="project" value="TreeGrafter"/>
</dbReference>
<dbReference type="InterPro" id="IPR006553">
    <property type="entry name" value="Leu-rich_rpt_Cys-con_subtyp"/>
</dbReference>
<dbReference type="AlphaFoldDB" id="A0A397T4D1"/>
<sequence>MLYIHPVEIKDLRISNRSGAISSGQLRDPGVRGVKWFNTFLKKDRFLSETGKPLLFSYLRKLGAVFAVVSNSAKNLSEAMTIASQVLQHSSDNYVSSAQNYTIKLAQIFGLNEKNAEVYTVLSGENRVLKKQLEDYHSQYNTLERRVKRLEKDVKSLETKLEDLDECVNRETLVDLIQEIVFLLIGKKGENTVKDFYSKLEECNKSFGHSEEFLKCILLKGLLPENKIKVLMDGLQALALDEILERSSDRVIFPKGNGYYCAKNPPQLKKFIKLVCGKKQPVYSLNLTHLEISYYHPLSDKKINNIVCLFPNIIHLDFRKSTGYSDKALNRIVESYPNLKHLNLGKDKYVSSHAGIITDKGLFALANACHKLEYLNISHRIEITRTSISSIIRSCPRLQELILSFCGITDVIIGEIACSCLNLKYLDLEGCYKISKEATAHQNLAHALDHSTIAIIRQAPRDYSVALLDDQAEW</sequence>
<organism evidence="2 3">
    <name type="scientific">Glomus cerebriforme</name>
    <dbReference type="NCBI Taxonomy" id="658196"/>
    <lineage>
        <taxon>Eukaryota</taxon>
        <taxon>Fungi</taxon>
        <taxon>Fungi incertae sedis</taxon>
        <taxon>Mucoromycota</taxon>
        <taxon>Glomeromycotina</taxon>
        <taxon>Glomeromycetes</taxon>
        <taxon>Glomerales</taxon>
        <taxon>Glomeraceae</taxon>
        <taxon>Glomus</taxon>
    </lineage>
</organism>
<dbReference type="Pfam" id="PF13516">
    <property type="entry name" value="LRR_6"/>
    <property type="match status" value="1"/>
</dbReference>
<dbReference type="EMBL" id="QKYT01000113">
    <property type="protein sequence ID" value="RIA93023.1"/>
    <property type="molecule type" value="Genomic_DNA"/>
</dbReference>
<keyword evidence="3" id="KW-1185">Reference proteome</keyword>
<dbReference type="STRING" id="658196.A0A397T4D1"/>
<gene>
    <name evidence="2" type="ORF">C1645_819958</name>
</gene>